<proteinExistence type="predicted"/>
<gene>
    <name evidence="2" type="ORF">CCOS01_15722</name>
</gene>
<dbReference type="EMBL" id="MOOE01000025">
    <property type="protein sequence ID" value="KAK1509206.1"/>
    <property type="molecule type" value="Genomic_DNA"/>
</dbReference>
<name>A0AAJ0DT48_9PEZI</name>
<accession>A0AAJ0DT48</accession>
<comment type="caution">
    <text evidence="2">The sequence shown here is derived from an EMBL/GenBank/DDBJ whole genome shotgun (WGS) entry which is preliminary data.</text>
</comment>
<reference evidence="2 3" key="1">
    <citation type="submission" date="2016-10" db="EMBL/GenBank/DDBJ databases">
        <title>The genome sequence of Colletotrichum fioriniae PJ7.</title>
        <authorList>
            <person name="Baroncelli R."/>
        </authorList>
    </citation>
    <scope>NUCLEOTIDE SEQUENCE [LARGE SCALE GENOMIC DNA]</scope>
    <source>
        <strain evidence="2 3">IMI 309622</strain>
    </source>
</reference>
<keyword evidence="3" id="KW-1185">Reference proteome</keyword>
<dbReference type="GeneID" id="85347407"/>
<dbReference type="Proteomes" id="UP001240678">
    <property type="component" value="Unassembled WGS sequence"/>
</dbReference>
<dbReference type="RefSeq" id="XP_060305615.1">
    <property type="nucleotide sequence ID" value="XM_060463860.1"/>
</dbReference>
<evidence type="ECO:0000313" key="2">
    <source>
        <dbReference type="EMBL" id="KAK1509206.1"/>
    </source>
</evidence>
<evidence type="ECO:0000256" key="1">
    <source>
        <dbReference type="SAM" id="MobiDB-lite"/>
    </source>
</evidence>
<dbReference type="AlphaFoldDB" id="A0AAJ0DT48"/>
<protein>
    <submittedName>
        <fullName evidence="2">Uncharacterized protein</fullName>
    </submittedName>
</protein>
<feature type="compositionally biased region" description="Polar residues" evidence="1">
    <location>
        <begin position="57"/>
        <end position="70"/>
    </location>
</feature>
<feature type="region of interest" description="Disordered" evidence="1">
    <location>
        <begin position="43"/>
        <end position="70"/>
    </location>
</feature>
<evidence type="ECO:0000313" key="3">
    <source>
        <dbReference type="Proteomes" id="UP001240678"/>
    </source>
</evidence>
<sequence length="70" mass="8107">MYTRRQVVPSLSSVSWRDRGCLRSVVGFPHSFPWLAAESEPIQRRPQARRARRATDHSPSLSMRRTILDS</sequence>
<organism evidence="2 3">
    <name type="scientific">Colletotrichum costaricense</name>
    <dbReference type="NCBI Taxonomy" id="1209916"/>
    <lineage>
        <taxon>Eukaryota</taxon>
        <taxon>Fungi</taxon>
        <taxon>Dikarya</taxon>
        <taxon>Ascomycota</taxon>
        <taxon>Pezizomycotina</taxon>
        <taxon>Sordariomycetes</taxon>
        <taxon>Hypocreomycetidae</taxon>
        <taxon>Glomerellales</taxon>
        <taxon>Glomerellaceae</taxon>
        <taxon>Colletotrichum</taxon>
        <taxon>Colletotrichum acutatum species complex</taxon>
    </lineage>
</organism>